<sequence>MSMSDREYSVLLNHLHRPSSTILPLPTLQGLIVHYLSQLAPTPTPLAATIVSSSLFRPFSLAKLEALSASFRHAVHAKLRTLQEEPSGIFSPSLNARLNSWSTSLLGGLEGGHAITRLACCSGLLLGLEDILAKLPAKHGGLKASVEDEMILAFAEVIDLFFSSDSWGKEFQPVMEKGEDALTLPLIISSHALLLVPPEKFIALPLPQMLSLVARTITEAFASGTFMSTFPSFLDFKPEYKICVKAGAPIHEEINAIASSHAMTYMGSLSKLCSRIISLFVDYRPKLALPRMQETFLGLEAIAKNVEAGWLSTGLADAEEESIAPETRPLTTSLWTILKTLLFCIIMITEAGLSATVYAPSALGHSTAALALIELRTLSYLAFVIEKFGGVGHSAFSEFKRAFYLALDVLGSTQEESEHFVKGMCEEIWSSGHVSTHHVQRAKKAFALSAIEQLVPVLSTSTIQTFVLPFCSPHLAGAAHRETFESAHSVVLAILSSRSKIAVDNARSNDRADTLGSDSALTEKMVPFYAQCLIENSADGKLSVAQLRLAFVTLVKHATLTCDPALAWLCIDSILAACRAFSAPQDVDQRHRLHLSLISSLPSLPLMLLSRALSAVKDIIDATPSTDDKRKELVEAVFQEILENMGDAEKEHAVCWWNEQRVKWMASWRKPEDARHTQIEGFQAVLRL</sequence>
<dbReference type="InParanoid" id="A0A0D0E895"/>
<accession>A0A0D0E895</accession>
<evidence type="ECO:0000313" key="2">
    <source>
        <dbReference type="Proteomes" id="UP000054538"/>
    </source>
</evidence>
<dbReference type="PANTHER" id="PTHR39214:SF1">
    <property type="entry name" value="MICROBODY (PEROXISOME) BIOGENESIS PROTEIN PEROXIN 8 (EUROFUNG)"/>
    <property type="match status" value="1"/>
</dbReference>
<reference evidence="1 2" key="1">
    <citation type="submission" date="2014-04" db="EMBL/GenBank/DDBJ databases">
        <authorList>
            <consortium name="DOE Joint Genome Institute"/>
            <person name="Kuo A."/>
            <person name="Kohler A."/>
            <person name="Jargeat P."/>
            <person name="Nagy L.G."/>
            <person name="Floudas D."/>
            <person name="Copeland A."/>
            <person name="Barry K.W."/>
            <person name="Cichocki N."/>
            <person name="Veneault-Fourrey C."/>
            <person name="LaButti K."/>
            <person name="Lindquist E.A."/>
            <person name="Lipzen A."/>
            <person name="Lundell T."/>
            <person name="Morin E."/>
            <person name="Murat C."/>
            <person name="Sun H."/>
            <person name="Tunlid A."/>
            <person name="Henrissat B."/>
            <person name="Grigoriev I.V."/>
            <person name="Hibbett D.S."/>
            <person name="Martin F."/>
            <person name="Nordberg H.P."/>
            <person name="Cantor M.N."/>
            <person name="Hua S.X."/>
        </authorList>
    </citation>
    <scope>NUCLEOTIDE SEQUENCE [LARGE SCALE GENOMIC DNA]</scope>
    <source>
        <strain evidence="1 2">Ve08.2h10</strain>
    </source>
</reference>
<dbReference type="Proteomes" id="UP000054538">
    <property type="component" value="Unassembled WGS sequence"/>
</dbReference>
<reference evidence="2" key="2">
    <citation type="submission" date="2015-01" db="EMBL/GenBank/DDBJ databases">
        <title>Evolutionary Origins and Diversification of the Mycorrhizal Mutualists.</title>
        <authorList>
            <consortium name="DOE Joint Genome Institute"/>
            <consortium name="Mycorrhizal Genomics Consortium"/>
            <person name="Kohler A."/>
            <person name="Kuo A."/>
            <person name="Nagy L.G."/>
            <person name="Floudas D."/>
            <person name="Copeland A."/>
            <person name="Barry K.W."/>
            <person name="Cichocki N."/>
            <person name="Veneault-Fourrey C."/>
            <person name="LaButti K."/>
            <person name="Lindquist E.A."/>
            <person name="Lipzen A."/>
            <person name="Lundell T."/>
            <person name="Morin E."/>
            <person name="Murat C."/>
            <person name="Riley R."/>
            <person name="Ohm R."/>
            <person name="Sun H."/>
            <person name="Tunlid A."/>
            <person name="Henrissat B."/>
            <person name="Grigoriev I.V."/>
            <person name="Hibbett D.S."/>
            <person name="Martin F."/>
        </authorList>
    </citation>
    <scope>NUCLEOTIDE SEQUENCE [LARGE SCALE GENOMIC DNA]</scope>
    <source>
        <strain evidence="2">Ve08.2h10</strain>
    </source>
</reference>
<proteinExistence type="predicted"/>
<dbReference type="OrthoDB" id="2357318at2759"/>
<dbReference type="EMBL" id="KN825087">
    <property type="protein sequence ID" value="KIK94745.1"/>
    <property type="molecule type" value="Genomic_DNA"/>
</dbReference>
<gene>
    <name evidence="1" type="ORF">PAXRUDRAFT_142236</name>
</gene>
<dbReference type="STRING" id="930991.A0A0D0E895"/>
<keyword evidence="2" id="KW-1185">Reference proteome</keyword>
<name>A0A0D0E895_9AGAM</name>
<dbReference type="AlphaFoldDB" id="A0A0D0E895"/>
<dbReference type="InterPro" id="IPR055334">
    <property type="entry name" value="PEX8-like"/>
</dbReference>
<organism evidence="1 2">
    <name type="scientific">Paxillus rubicundulus Ve08.2h10</name>
    <dbReference type="NCBI Taxonomy" id="930991"/>
    <lineage>
        <taxon>Eukaryota</taxon>
        <taxon>Fungi</taxon>
        <taxon>Dikarya</taxon>
        <taxon>Basidiomycota</taxon>
        <taxon>Agaricomycotina</taxon>
        <taxon>Agaricomycetes</taxon>
        <taxon>Agaricomycetidae</taxon>
        <taxon>Boletales</taxon>
        <taxon>Paxilineae</taxon>
        <taxon>Paxillaceae</taxon>
        <taxon>Paxillus</taxon>
    </lineage>
</organism>
<dbReference type="PANTHER" id="PTHR39214">
    <property type="entry name" value="MICROBODY (PEROXISOME) BIOGENESIS PROTEIN PEROXIN 8 (EUROFUNG)"/>
    <property type="match status" value="1"/>
</dbReference>
<protein>
    <submittedName>
        <fullName evidence="1">Uncharacterized protein</fullName>
    </submittedName>
</protein>
<dbReference type="HOGENOM" id="CLU_015601_0_0_1"/>
<evidence type="ECO:0000313" key="1">
    <source>
        <dbReference type="EMBL" id="KIK94745.1"/>
    </source>
</evidence>